<evidence type="ECO:0000256" key="1">
    <source>
        <dbReference type="SAM" id="MobiDB-lite"/>
    </source>
</evidence>
<feature type="signal peptide" evidence="2">
    <location>
        <begin position="1"/>
        <end position="35"/>
    </location>
</feature>
<dbReference type="STRING" id="82805.SAMN04487998_3012"/>
<protein>
    <submittedName>
        <fullName evidence="3">Uncharacterized protein</fullName>
    </submittedName>
</protein>
<proteinExistence type="predicted"/>
<organism evidence="3 4">
    <name type="scientific">Hymenobacter actinosclerus</name>
    <dbReference type="NCBI Taxonomy" id="82805"/>
    <lineage>
        <taxon>Bacteria</taxon>
        <taxon>Pseudomonadati</taxon>
        <taxon>Bacteroidota</taxon>
        <taxon>Cytophagia</taxon>
        <taxon>Cytophagales</taxon>
        <taxon>Hymenobacteraceae</taxon>
        <taxon>Hymenobacter</taxon>
    </lineage>
</organism>
<keyword evidence="4" id="KW-1185">Reference proteome</keyword>
<accession>A0A1I0HWY3</accession>
<name>A0A1I0HWY3_9BACT</name>
<feature type="chain" id="PRO_5011594435" evidence="2">
    <location>
        <begin position="36"/>
        <end position="110"/>
    </location>
</feature>
<feature type="region of interest" description="Disordered" evidence="1">
    <location>
        <begin position="34"/>
        <end position="110"/>
    </location>
</feature>
<sequence length="110" mass="11544">MGNVQEAFNLLIPSPMLRHLSLLVLLAGLTTAATAQTTQPESQPLKPVPPAATADTVEGTYVAPGMTGAPKQQVTTDYSNRPLKKAAPAKTNSSTLSADEPRKAAPLRRP</sequence>
<feature type="compositionally biased region" description="Polar residues" evidence="1">
    <location>
        <begin position="70"/>
        <end position="79"/>
    </location>
</feature>
<dbReference type="EMBL" id="FOHS01000004">
    <property type="protein sequence ID" value="SET88778.1"/>
    <property type="molecule type" value="Genomic_DNA"/>
</dbReference>
<keyword evidence="2" id="KW-0732">Signal</keyword>
<gene>
    <name evidence="3" type="ORF">SAMN04487998_3012</name>
</gene>
<dbReference type="Proteomes" id="UP000198697">
    <property type="component" value="Unassembled WGS sequence"/>
</dbReference>
<evidence type="ECO:0000256" key="2">
    <source>
        <dbReference type="SAM" id="SignalP"/>
    </source>
</evidence>
<reference evidence="4" key="1">
    <citation type="submission" date="2016-10" db="EMBL/GenBank/DDBJ databases">
        <authorList>
            <person name="Varghese N."/>
            <person name="Submissions S."/>
        </authorList>
    </citation>
    <scope>NUCLEOTIDE SEQUENCE [LARGE SCALE GENOMIC DNA]</scope>
    <source>
        <strain evidence="4">DSM 15310</strain>
    </source>
</reference>
<evidence type="ECO:0000313" key="3">
    <source>
        <dbReference type="EMBL" id="SET88778.1"/>
    </source>
</evidence>
<dbReference type="AlphaFoldDB" id="A0A1I0HWY3"/>
<evidence type="ECO:0000313" key="4">
    <source>
        <dbReference type="Proteomes" id="UP000198697"/>
    </source>
</evidence>